<dbReference type="AlphaFoldDB" id="A0A4R0PF52"/>
<dbReference type="GO" id="GO:0016020">
    <property type="term" value="C:membrane"/>
    <property type="evidence" value="ECO:0007669"/>
    <property type="project" value="UniProtKB-SubCell"/>
</dbReference>
<accession>A0A4R0PF52</accession>
<keyword evidence="4 5" id="KW-0472">Membrane</keyword>
<dbReference type="InterPro" id="IPR050638">
    <property type="entry name" value="AA-Vitamin_Transporters"/>
</dbReference>
<keyword evidence="3 5" id="KW-1133">Transmembrane helix</keyword>
<gene>
    <name evidence="7" type="ORF">E0D97_03265</name>
</gene>
<dbReference type="Pfam" id="PF00892">
    <property type="entry name" value="EamA"/>
    <property type="match status" value="2"/>
</dbReference>
<dbReference type="PANTHER" id="PTHR32322">
    <property type="entry name" value="INNER MEMBRANE TRANSPORTER"/>
    <property type="match status" value="1"/>
</dbReference>
<comment type="caution">
    <text evidence="7">The sequence shown here is derived from an EMBL/GenBank/DDBJ whole genome shotgun (WGS) entry which is preliminary data.</text>
</comment>
<evidence type="ECO:0000259" key="6">
    <source>
        <dbReference type="Pfam" id="PF00892"/>
    </source>
</evidence>
<comment type="subcellular location">
    <subcellularLocation>
        <location evidence="1">Membrane</location>
        <topology evidence="1">Multi-pass membrane protein</topology>
    </subcellularLocation>
</comment>
<sequence length="311" mass="32859">MTSLTSRTRTTMTSAEWIMLFALSLLWGGSFFFNGVLVKSLPPTTIVFFRVAIAALLLHCVIRIAGQRFPLERKVLAAFLGMGILNNVIPFSLIVWGQTELASGVASILNATTPLFTVLVAHIFTSDERLTRLRIAGIIAGFAGVAVMLGAGAIADGPVPVFAYMACLGAALSYGFAGVFGRRFGRMGVPPLSVATGQLTASSLLLLPAMLIVDRPWTLAAPDMTTIAALLGLAVFATALAYILFFRILAGGGATNISLVTFLIPPSAIVLGILFLGEALLPRHIAGMALIGLGLALVDGRVFRNWRMKPA</sequence>
<protein>
    <submittedName>
        <fullName evidence="7">DMT family transporter</fullName>
    </submittedName>
</protein>
<evidence type="ECO:0000256" key="4">
    <source>
        <dbReference type="ARBA" id="ARBA00023136"/>
    </source>
</evidence>
<feature type="transmembrane region" description="Helical" evidence="5">
    <location>
        <begin position="192"/>
        <end position="213"/>
    </location>
</feature>
<dbReference type="InterPro" id="IPR000620">
    <property type="entry name" value="EamA_dom"/>
</dbReference>
<organism evidence="7 8">
    <name type="scientific">Oricola cellulosilytica</name>
    <dbReference type="NCBI Taxonomy" id="1429082"/>
    <lineage>
        <taxon>Bacteria</taxon>
        <taxon>Pseudomonadati</taxon>
        <taxon>Pseudomonadota</taxon>
        <taxon>Alphaproteobacteria</taxon>
        <taxon>Hyphomicrobiales</taxon>
        <taxon>Ahrensiaceae</taxon>
        <taxon>Oricola</taxon>
    </lineage>
</organism>
<proteinExistence type="predicted"/>
<feature type="domain" description="EamA" evidence="6">
    <location>
        <begin position="18"/>
        <end position="149"/>
    </location>
</feature>
<dbReference type="InterPro" id="IPR037185">
    <property type="entry name" value="EmrE-like"/>
</dbReference>
<keyword evidence="8" id="KW-1185">Reference proteome</keyword>
<keyword evidence="2 5" id="KW-0812">Transmembrane</keyword>
<evidence type="ECO:0000313" key="7">
    <source>
        <dbReference type="EMBL" id="TCD16457.1"/>
    </source>
</evidence>
<name>A0A4R0PF52_9HYPH</name>
<feature type="transmembrane region" description="Helical" evidence="5">
    <location>
        <begin position="102"/>
        <end position="123"/>
    </location>
</feature>
<feature type="domain" description="EamA" evidence="6">
    <location>
        <begin position="162"/>
        <end position="298"/>
    </location>
</feature>
<feature type="transmembrane region" description="Helical" evidence="5">
    <location>
        <begin position="283"/>
        <end position="303"/>
    </location>
</feature>
<feature type="transmembrane region" description="Helical" evidence="5">
    <location>
        <begin position="12"/>
        <end position="33"/>
    </location>
</feature>
<dbReference type="RefSeq" id="WP_131565343.1">
    <property type="nucleotide sequence ID" value="NZ_JAINFK010000001.1"/>
</dbReference>
<dbReference type="EMBL" id="SJST01000001">
    <property type="protein sequence ID" value="TCD16457.1"/>
    <property type="molecule type" value="Genomic_DNA"/>
</dbReference>
<dbReference type="Proteomes" id="UP000291301">
    <property type="component" value="Unassembled WGS sequence"/>
</dbReference>
<feature type="transmembrane region" description="Helical" evidence="5">
    <location>
        <begin position="135"/>
        <end position="155"/>
    </location>
</feature>
<evidence type="ECO:0000256" key="2">
    <source>
        <dbReference type="ARBA" id="ARBA00022692"/>
    </source>
</evidence>
<dbReference type="OrthoDB" id="9810556at2"/>
<feature type="transmembrane region" description="Helical" evidence="5">
    <location>
        <begin position="225"/>
        <end position="245"/>
    </location>
</feature>
<feature type="transmembrane region" description="Helical" evidence="5">
    <location>
        <begin position="76"/>
        <end position="96"/>
    </location>
</feature>
<evidence type="ECO:0000256" key="3">
    <source>
        <dbReference type="ARBA" id="ARBA00022989"/>
    </source>
</evidence>
<evidence type="ECO:0000256" key="5">
    <source>
        <dbReference type="SAM" id="Phobius"/>
    </source>
</evidence>
<dbReference type="PANTHER" id="PTHR32322:SF9">
    <property type="entry name" value="AMINO-ACID METABOLITE EFFLUX PUMP-RELATED"/>
    <property type="match status" value="1"/>
</dbReference>
<feature type="transmembrane region" description="Helical" evidence="5">
    <location>
        <begin position="45"/>
        <end position="64"/>
    </location>
</feature>
<feature type="transmembrane region" description="Helical" evidence="5">
    <location>
        <begin position="257"/>
        <end position="277"/>
    </location>
</feature>
<evidence type="ECO:0000256" key="1">
    <source>
        <dbReference type="ARBA" id="ARBA00004141"/>
    </source>
</evidence>
<reference evidence="7 8" key="1">
    <citation type="journal article" date="2015" name="Antonie Van Leeuwenhoek">
        <title>Oricola cellulosilytica gen. nov., sp. nov., a cellulose-degrading bacterium of the family Phyllobacteriaceae isolated from surface seashore water, and emended descriptions of Mesorhizobium loti and Phyllobacterium myrsinacearum.</title>
        <authorList>
            <person name="Hameed A."/>
            <person name="Shahina M."/>
            <person name="Lai W.A."/>
            <person name="Lin S.Y."/>
            <person name="Young L.S."/>
            <person name="Liu Y.C."/>
            <person name="Hsu Y.H."/>
            <person name="Young C.C."/>
        </authorList>
    </citation>
    <scope>NUCLEOTIDE SEQUENCE [LARGE SCALE GENOMIC DNA]</scope>
    <source>
        <strain evidence="7 8">KCTC 52183</strain>
    </source>
</reference>
<dbReference type="SUPFAM" id="SSF103481">
    <property type="entry name" value="Multidrug resistance efflux transporter EmrE"/>
    <property type="match status" value="2"/>
</dbReference>
<evidence type="ECO:0000313" key="8">
    <source>
        <dbReference type="Proteomes" id="UP000291301"/>
    </source>
</evidence>
<feature type="transmembrane region" description="Helical" evidence="5">
    <location>
        <begin position="161"/>
        <end position="180"/>
    </location>
</feature>